<dbReference type="PANTHER" id="PTHR10629">
    <property type="entry name" value="CYTOSINE-SPECIFIC METHYLTRANSFERASE"/>
    <property type="match status" value="1"/>
</dbReference>
<evidence type="ECO:0000256" key="1">
    <source>
        <dbReference type="ARBA" id="ARBA00011975"/>
    </source>
</evidence>
<keyword evidence="3" id="KW-0808">Transferase</keyword>
<dbReference type="GO" id="GO:0003886">
    <property type="term" value="F:DNA (cytosine-5-)-methyltransferase activity"/>
    <property type="evidence" value="ECO:0007669"/>
    <property type="project" value="UniProtKB-EC"/>
</dbReference>
<dbReference type="InterPro" id="IPR050390">
    <property type="entry name" value="C5-Methyltransferase"/>
</dbReference>
<protein>
    <recommendedName>
        <fullName evidence="1">DNA (cytosine-5-)-methyltransferase</fullName>
        <ecNumber evidence="1">2.1.1.37</ecNumber>
    </recommendedName>
</protein>
<dbReference type="InterPro" id="IPR001525">
    <property type="entry name" value="C5_MeTfrase"/>
</dbReference>
<proteinExistence type="predicted"/>
<accession>A0A382WJM5</accession>
<evidence type="ECO:0000256" key="3">
    <source>
        <dbReference type="ARBA" id="ARBA00022679"/>
    </source>
</evidence>
<dbReference type="AlphaFoldDB" id="A0A382WJM5"/>
<keyword evidence="2" id="KW-0489">Methyltransferase</keyword>
<dbReference type="InterPro" id="IPR018117">
    <property type="entry name" value="C5_DNA_meth_AS"/>
</dbReference>
<dbReference type="SUPFAM" id="SSF53335">
    <property type="entry name" value="S-adenosyl-L-methionine-dependent methyltransferases"/>
    <property type="match status" value="1"/>
</dbReference>
<dbReference type="InterPro" id="IPR029063">
    <property type="entry name" value="SAM-dependent_MTases_sf"/>
</dbReference>
<gene>
    <name evidence="5" type="ORF">METZ01_LOCUS411713</name>
</gene>
<organism evidence="5">
    <name type="scientific">marine metagenome</name>
    <dbReference type="NCBI Taxonomy" id="408172"/>
    <lineage>
        <taxon>unclassified sequences</taxon>
        <taxon>metagenomes</taxon>
        <taxon>ecological metagenomes</taxon>
    </lineage>
</organism>
<dbReference type="PROSITE" id="PS51679">
    <property type="entry name" value="SAM_MT_C5"/>
    <property type="match status" value="1"/>
</dbReference>
<dbReference type="PROSITE" id="PS00095">
    <property type="entry name" value="C5_MTASE_2"/>
    <property type="match status" value="1"/>
</dbReference>
<dbReference type="GO" id="GO:0003677">
    <property type="term" value="F:DNA binding"/>
    <property type="evidence" value="ECO:0007669"/>
    <property type="project" value="TreeGrafter"/>
</dbReference>
<dbReference type="EC" id="2.1.1.37" evidence="1"/>
<dbReference type="GO" id="GO:0005634">
    <property type="term" value="C:nucleus"/>
    <property type="evidence" value="ECO:0007669"/>
    <property type="project" value="TreeGrafter"/>
</dbReference>
<name>A0A382WJM5_9ZZZZ</name>
<dbReference type="EMBL" id="UINC01160293">
    <property type="protein sequence ID" value="SVD58859.1"/>
    <property type="molecule type" value="Genomic_DNA"/>
</dbReference>
<sequence>KVLAKHWPDVTIHTDIRSLDGKDYKGRTDVICGGFPCQPFSQAGKRRGTEDDRHLWPEMLRVISEVRPTWVIGENVIGFVKMELDSVLSDLEREGYQTRAFIIPACGIDAPHKRDRVWIISHANSEGESDGPINEGPRPRQLELMADPDSGFSSVTQQAVQAGRATPIGSSKDVAHSESERVQRLWSSGEQKPHTYGGQKLSLCGSERPEPAYWEAEPGMGRVVDGIPDRVDRIKGLGNAVVPMVVEVIGNAIMEI</sequence>
<evidence type="ECO:0000256" key="4">
    <source>
        <dbReference type="ARBA" id="ARBA00022691"/>
    </source>
</evidence>
<feature type="non-terminal residue" evidence="5">
    <location>
        <position position="1"/>
    </location>
</feature>
<dbReference type="GO" id="GO:0044027">
    <property type="term" value="P:negative regulation of gene expression via chromosomal CpG island methylation"/>
    <property type="evidence" value="ECO:0007669"/>
    <property type="project" value="TreeGrafter"/>
</dbReference>
<dbReference type="PANTHER" id="PTHR10629:SF52">
    <property type="entry name" value="DNA (CYTOSINE-5)-METHYLTRANSFERASE 1"/>
    <property type="match status" value="1"/>
</dbReference>
<dbReference type="PROSITE" id="PS00094">
    <property type="entry name" value="C5_MTASE_1"/>
    <property type="match status" value="1"/>
</dbReference>
<evidence type="ECO:0000256" key="2">
    <source>
        <dbReference type="ARBA" id="ARBA00022603"/>
    </source>
</evidence>
<evidence type="ECO:0000313" key="5">
    <source>
        <dbReference type="EMBL" id="SVD58859.1"/>
    </source>
</evidence>
<keyword evidence="4" id="KW-0949">S-adenosyl-L-methionine</keyword>
<dbReference type="InterPro" id="IPR031303">
    <property type="entry name" value="C5_meth_CS"/>
</dbReference>
<dbReference type="GO" id="GO:0032259">
    <property type="term" value="P:methylation"/>
    <property type="evidence" value="ECO:0007669"/>
    <property type="project" value="UniProtKB-KW"/>
</dbReference>
<dbReference type="Pfam" id="PF00145">
    <property type="entry name" value="DNA_methylase"/>
    <property type="match status" value="1"/>
</dbReference>
<dbReference type="Gene3D" id="3.40.50.150">
    <property type="entry name" value="Vaccinia Virus protein VP39"/>
    <property type="match status" value="1"/>
</dbReference>
<reference evidence="5" key="1">
    <citation type="submission" date="2018-05" db="EMBL/GenBank/DDBJ databases">
        <authorList>
            <person name="Lanie J.A."/>
            <person name="Ng W.-L."/>
            <person name="Kazmierczak K.M."/>
            <person name="Andrzejewski T.M."/>
            <person name="Davidsen T.M."/>
            <person name="Wayne K.J."/>
            <person name="Tettelin H."/>
            <person name="Glass J.I."/>
            <person name="Rusch D."/>
            <person name="Podicherti R."/>
            <person name="Tsui H.-C.T."/>
            <person name="Winkler M.E."/>
        </authorList>
    </citation>
    <scope>NUCLEOTIDE SEQUENCE</scope>
</reference>